<keyword evidence="1" id="KW-0812">Transmembrane</keyword>
<keyword evidence="1" id="KW-0472">Membrane</keyword>
<gene>
    <name evidence="2" type="ORF">NL53_20650</name>
</gene>
<keyword evidence="3" id="KW-1185">Reference proteome</keyword>
<keyword evidence="1" id="KW-1133">Transmembrane helix</keyword>
<organism evidence="2 3">
    <name type="scientific">Vibrio variabilis</name>
    <dbReference type="NCBI Taxonomy" id="990271"/>
    <lineage>
        <taxon>Bacteria</taxon>
        <taxon>Pseudomonadati</taxon>
        <taxon>Pseudomonadota</taxon>
        <taxon>Gammaproteobacteria</taxon>
        <taxon>Vibrionales</taxon>
        <taxon>Vibrionaceae</taxon>
        <taxon>Vibrio</taxon>
    </lineage>
</organism>
<accession>A0ABR4Y5A5</accession>
<dbReference type="Proteomes" id="UP000030520">
    <property type="component" value="Unassembled WGS sequence"/>
</dbReference>
<name>A0ABR4Y5A5_9VIBR</name>
<dbReference type="EMBL" id="JRWM01000072">
    <property type="protein sequence ID" value="KHA58665.1"/>
    <property type="molecule type" value="Genomic_DNA"/>
</dbReference>
<comment type="caution">
    <text evidence="2">The sequence shown here is derived from an EMBL/GenBank/DDBJ whole genome shotgun (WGS) entry which is preliminary data.</text>
</comment>
<evidence type="ECO:0000256" key="1">
    <source>
        <dbReference type="SAM" id="Phobius"/>
    </source>
</evidence>
<sequence>MSVDSSDEYLKKMDIYVKSIQESFKEIDSYNTKVATIGYATFFGLSALVDDVVDKQLLVYAVGFISISVFFFVFHEVFRMLYFSRYISSKAKSLEFLPDTNPLMKVDSFDSVVRVRMQKWNAFFVYPSVISGLVAVIIMMLNYILYLSNIS</sequence>
<dbReference type="RefSeq" id="WP_038218053.1">
    <property type="nucleotide sequence ID" value="NZ_JRWM01000072.1"/>
</dbReference>
<evidence type="ECO:0000313" key="3">
    <source>
        <dbReference type="Proteomes" id="UP000030520"/>
    </source>
</evidence>
<protein>
    <submittedName>
        <fullName evidence="2">Uncharacterized protein</fullName>
    </submittedName>
</protein>
<reference evidence="2 3" key="1">
    <citation type="submission" date="2014-10" db="EMBL/GenBank/DDBJ databases">
        <title>Genome sequencing of Vibrio variabilis T01.</title>
        <authorList>
            <person name="Chan K.-G."/>
            <person name="Mohamad N.I."/>
        </authorList>
    </citation>
    <scope>NUCLEOTIDE SEQUENCE [LARGE SCALE GENOMIC DNA]</scope>
    <source>
        <strain evidence="2 3">T01</strain>
    </source>
</reference>
<feature type="transmembrane region" description="Helical" evidence="1">
    <location>
        <begin position="57"/>
        <end position="78"/>
    </location>
</feature>
<proteinExistence type="predicted"/>
<feature type="transmembrane region" description="Helical" evidence="1">
    <location>
        <begin position="123"/>
        <end position="146"/>
    </location>
</feature>
<evidence type="ECO:0000313" key="2">
    <source>
        <dbReference type="EMBL" id="KHA58665.1"/>
    </source>
</evidence>